<organism evidence="1 2">
    <name type="scientific">Trifolium medium</name>
    <dbReference type="NCBI Taxonomy" id="97028"/>
    <lineage>
        <taxon>Eukaryota</taxon>
        <taxon>Viridiplantae</taxon>
        <taxon>Streptophyta</taxon>
        <taxon>Embryophyta</taxon>
        <taxon>Tracheophyta</taxon>
        <taxon>Spermatophyta</taxon>
        <taxon>Magnoliopsida</taxon>
        <taxon>eudicotyledons</taxon>
        <taxon>Gunneridae</taxon>
        <taxon>Pentapetalae</taxon>
        <taxon>rosids</taxon>
        <taxon>fabids</taxon>
        <taxon>Fabales</taxon>
        <taxon>Fabaceae</taxon>
        <taxon>Papilionoideae</taxon>
        <taxon>50 kb inversion clade</taxon>
        <taxon>NPAAA clade</taxon>
        <taxon>Hologalegina</taxon>
        <taxon>IRL clade</taxon>
        <taxon>Trifolieae</taxon>
        <taxon>Trifolium</taxon>
    </lineage>
</organism>
<name>A0A392SS53_9FABA</name>
<accession>A0A392SS53</accession>
<dbReference type="AlphaFoldDB" id="A0A392SS53"/>
<sequence length="51" mass="5617">MVRPPSSSDPLPAFSAPIDHSQNPFYVHTSENPVLPLVNPVLDGKNHHSWS</sequence>
<dbReference type="Proteomes" id="UP000265520">
    <property type="component" value="Unassembled WGS sequence"/>
</dbReference>
<protein>
    <submittedName>
        <fullName evidence="1">Uncharacterized protein</fullName>
    </submittedName>
</protein>
<proteinExistence type="predicted"/>
<keyword evidence="2" id="KW-1185">Reference proteome</keyword>
<comment type="caution">
    <text evidence="1">The sequence shown here is derived from an EMBL/GenBank/DDBJ whole genome shotgun (WGS) entry which is preliminary data.</text>
</comment>
<evidence type="ECO:0000313" key="1">
    <source>
        <dbReference type="EMBL" id="MCI51693.1"/>
    </source>
</evidence>
<evidence type="ECO:0000313" key="2">
    <source>
        <dbReference type="Proteomes" id="UP000265520"/>
    </source>
</evidence>
<reference evidence="1 2" key="1">
    <citation type="journal article" date="2018" name="Front. Plant Sci.">
        <title>Red Clover (Trifolium pratense) and Zigzag Clover (T. medium) - A Picture of Genomic Similarities and Differences.</title>
        <authorList>
            <person name="Dluhosova J."/>
            <person name="Istvanek J."/>
            <person name="Nedelnik J."/>
            <person name="Repkova J."/>
        </authorList>
    </citation>
    <scope>NUCLEOTIDE SEQUENCE [LARGE SCALE GENOMIC DNA]</scope>
    <source>
        <strain evidence="2">cv. 10/8</strain>
        <tissue evidence="1">Leaf</tissue>
    </source>
</reference>
<dbReference type="EMBL" id="LXQA010435864">
    <property type="protein sequence ID" value="MCI51693.1"/>
    <property type="molecule type" value="Genomic_DNA"/>
</dbReference>